<dbReference type="PANTHER" id="PTHR11727:SF7">
    <property type="entry name" value="DIMETHYLADENOSINE TRANSFERASE-RELATED"/>
    <property type="match status" value="1"/>
</dbReference>
<dbReference type="PROSITE" id="PS01131">
    <property type="entry name" value="RRNA_A_DIMETH"/>
    <property type="match status" value="1"/>
</dbReference>
<protein>
    <recommendedName>
        <fullName evidence="8">16S rRNA (Adenine(1518)-N(6)/adenine(1519)-N(6))-dimethyltransferase</fullName>
    </recommendedName>
</protein>
<dbReference type="Pfam" id="PF00398">
    <property type="entry name" value="RrnaAD"/>
    <property type="match status" value="1"/>
</dbReference>
<evidence type="ECO:0000313" key="7">
    <source>
        <dbReference type="Proteomes" id="UP000218327"/>
    </source>
</evidence>
<organism evidence="6 7">
    <name type="scientific">SAR86 cluster bacterium</name>
    <dbReference type="NCBI Taxonomy" id="2030880"/>
    <lineage>
        <taxon>Bacteria</taxon>
        <taxon>Pseudomonadati</taxon>
        <taxon>Pseudomonadota</taxon>
        <taxon>Gammaproteobacteria</taxon>
        <taxon>SAR86 cluster</taxon>
    </lineage>
</organism>
<dbReference type="GO" id="GO:0000179">
    <property type="term" value="F:rRNA (adenine-N6,N6-)-dimethyltransferase activity"/>
    <property type="evidence" value="ECO:0007669"/>
    <property type="project" value="UniProtKB-UniRule"/>
</dbReference>
<keyword evidence="2 5" id="KW-0808">Transferase</keyword>
<evidence type="ECO:0000256" key="1">
    <source>
        <dbReference type="ARBA" id="ARBA00022603"/>
    </source>
</evidence>
<evidence type="ECO:0000256" key="3">
    <source>
        <dbReference type="ARBA" id="ARBA00022691"/>
    </source>
</evidence>
<feature type="binding site" evidence="5">
    <location>
        <position position="51"/>
    </location>
    <ligand>
        <name>S-adenosyl-L-methionine</name>
        <dbReference type="ChEBI" id="CHEBI:59789"/>
    </ligand>
</feature>
<dbReference type="EMBL" id="NVVJ01000049">
    <property type="protein sequence ID" value="PCJ22860.1"/>
    <property type="molecule type" value="Genomic_DNA"/>
</dbReference>
<dbReference type="InterPro" id="IPR020596">
    <property type="entry name" value="rRNA_Ade_Mease_Trfase_CS"/>
</dbReference>
<feature type="binding site" evidence="5">
    <location>
        <position position="26"/>
    </location>
    <ligand>
        <name>S-adenosyl-L-methionine</name>
        <dbReference type="ChEBI" id="CHEBI:59789"/>
    </ligand>
</feature>
<comment type="caution">
    <text evidence="5">Lacks conserved residue(s) required for the propagation of feature annotation.</text>
</comment>
<dbReference type="InterPro" id="IPR001737">
    <property type="entry name" value="KsgA/Erm"/>
</dbReference>
<dbReference type="SUPFAM" id="SSF53335">
    <property type="entry name" value="S-adenosyl-L-methionine-dependent methyltransferases"/>
    <property type="match status" value="1"/>
</dbReference>
<dbReference type="InterPro" id="IPR029063">
    <property type="entry name" value="SAM-dependent_MTases_sf"/>
</dbReference>
<proteinExistence type="inferred from homology"/>
<dbReference type="Gene3D" id="3.40.50.150">
    <property type="entry name" value="Vaccinia Virus protein VP39"/>
    <property type="match status" value="1"/>
</dbReference>
<evidence type="ECO:0000256" key="5">
    <source>
        <dbReference type="PROSITE-ProRule" id="PRU01026"/>
    </source>
</evidence>
<comment type="similarity">
    <text evidence="5">Belongs to the class I-like SAM-binding methyltransferase superfamily. rRNA adenine N(6)-methyltransferase family.</text>
</comment>
<comment type="caution">
    <text evidence="6">The sequence shown here is derived from an EMBL/GenBank/DDBJ whole genome shotgun (WGS) entry which is preliminary data.</text>
</comment>
<evidence type="ECO:0000313" key="6">
    <source>
        <dbReference type="EMBL" id="PCJ22860.1"/>
    </source>
</evidence>
<dbReference type="AlphaFoldDB" id="A0A2A5AUQ0"/>
<evidence type="ECO:0000256" key="2">
    <source>
        <dbReference type="ARBA" id="ARBA00022679"/>
    </source>
</evidence>
<feature type="binding site" evidence="5">
    <location>
        <position position="72"/>
    </location>
    <ligand>
        <name>S-adenosyl-L-methionine</name>
        <dbReference type="ChEBI" id="CHEBI:59789"/>
    </ligand>
</feature>
<sequence length="85" mass="9429">MARGKNVTLSTGTSHRARKRFGQNFLHEQSIIDRIIQSVTPVKTDHLVEIGPGKGALTRQLAASGAKLDCIELDRDLNFFLKRLA</sequence>
<feature type="binding site" evidence="5">
    <location>
        <position position="24"/>
    </location>
    <ligand>
        <name>S-adenosyl-L-methionine</name>
        <dbReference type="ChEBI" id="CHEBI:59789"/>
    </ligand>
</feature>
<evidence type="ECO:0000256" key="4">
    <source>
        <dbReference type="ARBA" id="ARBA00022884"/>
    </source>
</evidence>
<keyword evidence="1 5" id="KW-0489">Methyltransferase</keyword>
<name>A0A2A5AUQ0_9GAMM</name>
<evidence type="ECO:0008006" key="8">
    <source>
        <dbReference type="Google" id="ProtNLM"/>
    </source>
</evidence>
<dbReference type="GO" id="GO:0003723">
    <property type="term" value="F:RNA binding"/>
    <property type="evidence" value="ECO:0007669"/>
    <property type="project" value="UniProtKB-UniRule"/>
</dbReference>
<keyword evidence="3 5" id="KW-0949">S-adenosyl-L-methionine</keyword>
<dbReference type="PROSITE" id="PS51689">
    <property type="entry name" value="SAM_RNA_A_N6_MT"/>
    <property type="match status" value="1"/>
</dbReference>
<reference evidence="7" key="1">
    <citation type="submission" date="2017-08" db="EMBL/GenBank/DDBJ databases">
        <title>A dynamic microbial community with high functional redundancy inhabits the cold, oxic subseafloor aquifer.</title>
        <authorList>
            <person name="Tully B.J."/>
            <person name="Wheat C.G."/>
            <person name="Glazer B.T."/>
            <person name="Huber J.A."/>
        </authorList>
    </citation>
    <scope>NUCLEOTIDE SEQUENCE [LARGE SCALE GENOMIC DNA]</scope>
</reference>
<keyword evidence="4 5" id="KW-0694">RNA-binding</keyword>
<dbReference type="PANTHER" id="PTHR11727">
    <property type="entry name" value="DIMETHYLADENOSINE TRANSFERASE"/>
    <property type="match status" value="1"/>
</dbReference>
<accession>A0A2A5AUQ0</accession>
<dbReference type="Proteomes" id="UP000218327">
    <property type="component" value="Unassembled WGS sequence"/>
</dbReference>
<dbReference type="GO" id="GO:0005829">
    <property type="term" value="C:cytosol"/>
    <property type="evidence" value="ECO:0007669"/>
    <property type="project" value="TreeGrafter"/>
</dbReference>
<gene>
    <name evidence="6" type="ORF">COA96_13295</name>
</gene>